<dbReference type="Proteomes" id="UP000183407">
    <property type="component" value="Unassembled WGS sequence"/>
</dbReference>
<reference evidence="3" key="1">
    <citation type="submission" date="2016-10" db="EMBL/GenBank/DDBJ databases">
        <authorList>
            <person name="Varghese N."/>
        </authorList>
    </citation>
    <scope>NUCLEOTIDE SEQUENCE [LARGE SCALE GENOMIC DNA]</scope>
    <source>
        <strain evidence="3">DSM 44719</strain>
    </source>
</reference>
<evidence type="ECO:0000313" key="2">
    <source>
        <dbReference type="EMBL" id="SEE25486.1"/>
    </source>
</evidence>
<organism evidence="2 3">
    <name type="scientific">Rhodococcus jostii</name>
    <dbReference type="NCBI Taxonomy" id="132919"/>
    <lineage>
        <taxon>Bacteria</taxon>
        <taxon>Bacillati</taxon>
        <taxon>Actinomycetota</taxon>
        <taxon>Actinomycetes</taxon>
        <taxon>Mycobacteriales</taxon>
        <taxon>Nocardiaceae</taxon>
        <taxon>Rhodococcus</taxon>
    </lineage>
</organism>
<feature type="transmembrane region" description="Helical" evidence="1">
    <location>
        <begin position="189"/>
        <end position="209"/>
    </location>
</feature>
<evidence type="ECO:0000256" key="1">
    <source>
        <dbReference type="SAM" id="Phobius"/>
    </source>
</evidence>
<sequence>MAVRYPVVVGMCALVVCGAFIPFADADQLSALVVVAATVLGVTGYTWFAATRNGSQPGRRATVHRVRQQHRLTSRSWIEIHEEPDPLWIPVFFDPALITMPTPTTATVHEAGARSVVVWDGRRLLPAGRTRRSEPVGRLIDNPSRPDPDGPVRARIAARPMRRIVLDAQFAVAAPFAGALWVYVAGGGLPAFVGATCVAAVVAVWFAAVRGSDPS</sequence>
<dbReference type="EMBL" id="FNTL01000004">
    <property type="protein sequence ID" value="SEE25486.1"/>
    <property type="molecule type" value="Genomic_DNA"/>
</dbReference>
<keyword evidence="1" id="KW-0472">Membrane</keyword>
<keyword evidence="1" id="KW-0812">Transmembrane</keyword>
<evidence type="ECO:0000313" key="3">
    <source>
        <dbReference type="Proteomes" id="UP000183407"/>
    </source>
</evidence>
<feature type="transmembrane region" description="Helical" evidence="1">
    <location>
        <begin position="7"/>
        <end position="24"/>
    </location>
</feature>
<keyword evidence="1" id="KW-1133">Transmembrane helix</keyword>
<protein>
    <submittedName>
        <fullName evidence="2">Uncharacterized protein</fullName>
    </submittedName>
</protein>
<dbReference type="AlphaFoldDB" id="A0A1H5HBU1"/>
<gene>
    <name evidence="2" type="ORF">SAMN04490220_7153</name>
</gene>
<accession>A0A1H5HBU1</accession>
<proteinExistence type="predicted"/>
<feature type="transmembrane region" description="Helical" evidence="1">
    <location>
        <begin position="30"/>
        <end position="50"/>
    </location>
</feature>
<name>A0A1H5HBU1_RHOJO</name>
<feature type="transmembrane region" description="Helical" evidence="1">
    <location>
        <begin position="164"/>
        <end position="183"/>
    </location>
</feature>